<feature type="region of interest" description="Disordered" evidence="1">
    <location>
        <begin position="267"/>
        <end position="286"/>
    </location>
</feature>
<keyword evidence="2" id="KW-0812">Transmembrane</keyword>
<evidence type="ECO:0000256" key="1">
    <source>
        <dbReference type="SAM" id="MobiDB-lite"/>
    </source>
</evidence>
<protein>
    <recommendedName>
        <fullName evidence="5">Mid2 domain-containing protein</fullName>
    </recommendedName>
</protein>
<reference evidence="3" key="1">
    <citation type="submission" date="2021-05" db="EMBL/GenBank/DDBJ databases">
        <authorList>
            <person name="Stam R."/>
        </authorList>
    </citation>
    <scope>NUCLEOTIDE SEQUENCE</scope>
    <source>
        <strain evidence="3">CS162</strain>
    </source>
</reference>
<comment type="caution">
    <text evidence="3">The sequence shown here is derived from an EMBL/GenBank/DDBJ whole genome shotgun (WGS) entry which is preliminary data.</text>
</comment>
<feature type="region of interest" description="Disordered" evidence="1">
    <location>
        <begin position="311"/>
        <end position="382"/>
    </location>
</feature>
<dbReference type="EMBL" id="CAJRGZ010000022">
    <property type="protein sequence ID" value="CAG5172045.1"/>
    <property type="molecule type" value="Genomic_DNA"/>
</dbReference>
<keyword evidence="4" id="KW-1185">Reference proteome</keyword>
<feature type="compositionally biased region" description="Low complexity" evidence="1">
    <location>
        <begin position="82"/>
        <end position="97"/>
    </location>
</feature>
<feature type="compositionally biased region" description="Polar residues" evidence="1">
    <location>
        <begin position="98"/>
        <end position="110"/>
    </location>
</feature>
<organism evidence="3 4">
    <name type="scientific">Alternaria atra</name>
    <dbReference type="NCBI Taxonomy" id="119953"/>
    <lineage>
        <taxon>Eukaryota</taxon>
        <taxon>Fungi</taxon>
        <taxon>Dikarya</taxon>
        <taxon>Ascomycota</taxon>
        <taxon>Pezizomycotina</taxon>
        <taxon>Dothideomycetes</taxon>
        <taxon>Pleosporomycetidae</taxon>
        <taxon>Pleosporales</taxon>
        <taxon>Pleosporineae</taxon>
        <taxon>Pleosporaceae</taxon>
        <taxon>Alternaria</taxon>
        <taxon>Alternaria sect. Ulocladioides</taxon>
    </lineage>
</organism>
<feature type="compositionally biased region" description="Polar residues" evidence="1">
    <location>
        <begin position="357"/>
        <end position="369"/>
    </location>
</feature>
<sequence length="382" mass="38691">MSDYCRAAGSIGAEKVQRNHQRQHRQIGDLLSSIVGDVSSVLSSNGVAVPTAIIESVAGSVVNALPTPANPTSIAAEITATSATGDASSTARSTASTGPTLTGASSTRNDASSTASQVPTSSSSSAAAASSSDSNSGPSTGLIAGVVVGGVAALALIGIFILLLLRHRKKKSRTAAMNDKEASAAASSSSEHSPPPNGAYAHVPQQNAYPTTTTLPTQTDLSSTQPTTMMSPVSPITPGGQPPWASTSTFGGAAALGAGVGATAAGHTLHSSTPAPRYSEEKPPQHHQYIDSKIPESNEMPTNANVWEIDGREMPPPSELDAGKRDGLNLGNVGSTANTQGQGQSQQQGYVAYRSPSVENGQANWSGQNGEFLGNRPVGQAI</sequence>
<feature type="transmembrane region" description="Helical" evidence="2">
    <location>
        <begin position="142"/>
        <end position="165"/>
    </location>
</feature>
<evidence type="ECO:0000313" key="3">
    <source>
        <dbReference type="EMBL" id="CAG5172045.1"/>
    </source>
</evidence>
<proteinExistence type="predicted"/>
<dbReference type="OrthoDB" id="3693952at2759"/>
<feature type="compositionally biased region" description="Low complexity" evidence="1">
    <location>
        <begin position="111"/>
        <end position="138"/>
    </location>
</feature>
<dbReference type="AlphaFoldDB" id="A0A8J2IB40"/>
<dbReference type="Proteomes" id="UP000676310">
    <property type="component" value="Unassembled WGS sequence"/>
</dbReference>
<keyword evidence="2" id="KW-1133">Transmembrane helix</keyword>
<accession>A0A8J2IB40</accession>
<feature type="compositionally biased region" description="Low complexity" evidence="1">
    <location>
        <begin position="210"/>
        <end position="225"/>
    </location>
</feature>
<gene>
    <name evidence="3" type="ORF">ALTATR162_LOCUS7415</name>
</gene>
<dbReference type="RefSeq" id="XP_043170978.1">
    <property type="nucleotide sequence ID" value="XM_043315043.1"/>
</dbReference>
<dbReference type="GeneID" id="67019413"/>
<feature type="region of interest" description="Disordered" evidence="1">
    <location>
        <begin position="82"/>
        <end position="138"/>
    </location>
</feature>
<feature type="compositionally biased region" description="Low complexity" evidence="1">
    <location>
        <begin position="340"/>
        <end position="349"/>
    </location>
</feature>
<keyword evidence="2" id="KW-0472">Membrane</keyword>
<evidence type="ECO:0000256" key="2">
    <source>
        <dbReference type="SAM" id="Phobius"/>
    </source>
</evidence>
<name>A0A8J2IB40_9PLEO</name>
<feature type="region of interest" description="Disordered" evidence="1">
    <location>
        <begin position="175"/>
        <end position="229"/>
    </location>
</feature>
<evidence type="ECO:0008006" key="5">
    <source>
        <dbReference type="Google" id="ProtNLM"/>
    </source>
</evidence>
<evidence type="ECO:0000313" key="4">
    <source>
        <dbReference type="Proteomes" id="UP000676310"/>
    </source>
</evidence>